<keyword evidence="2" id="KW-0732">Signal</keyword>
<gene>
    <name evidence="3" type="ORF">ML462_12320</name>
</gene>
<evidence type="ECO:0000256" key="1">
    <source>
        <dbReference type="SAM" id="MobiDB-lite"/>
    </source>
</evidence>
<evidence type="ECO:0000313" key="3">
    <source>
        <dbReference type="EMBL" id="MCH4823955.1"/>
    </source>
</evidence>
<keyword evidence="4" id="KW-1185">Reference proteome</keyword>
<accession>A0A9X1V4Z3</accession>
<dbReference type="AlphaFoldDB" id="A0A9X1V4Z3"/>
<feature type="compositionally biased region" description="Basic and acidic residues" evidence="1">
    <location>
        <begin position="180"/>
        <end position="195"/>
    </location>
</feature>
<feature type="chain" id="PRO_5040930704" evidence="2">
    <location>
        <begin position="20"/>
        <end position="276"/>
    </location>
</feature>
<comment type="caution">
    <text evidence="3">The sequence shown here is derived from an EMBL/GenBank/DDBJ whole genome shotgun (WGS) entry which is preliminary data.</text>
</comment>
<proteinExistence type="predicted"/>
<feature type="signal peptide" evidence="2">
    <location>
        <begin position="1"/>
        <end position="19"/>
    </location>
</feature>
<evidence type="ECO:0000256" key="2">
    <source>
        <dbReference type="SAM" id="SignalP"/>
    </source>
</evidence>
<dbReference type="Proteomes" id="UP001139226">
    <property type="component" value="Unassembled WGS sequence"/>
</dbReference>
<dbReference type="RefSeq" id="WP_240714127.1">
    <property type="nucleotide sequence ID" value="NZ_JAKVTV010000004.1"/>
</dbReference>
<feature type="region of interest" description="Disordered" evidence="1">
    <location>
        <begin position="167"/>
        <end position="195"/>
    </location>
</feature>
<reference evidence="3" key="1">
    <citation type="submission" date="2022-03" db="EMBL/GenBank/DDBJ databases">
        <title>Gramella crocea sp. nov., isolated from activated sludge of a seafood processing plant.</title>
        <authorList>
            <person name="Zhang X."/>
        </authorList>
    </citation>
    <scope>NUCLEOTIDE SEQUENCE</scope>
    <source>
        <strain evidence="3">YJ019</strain>
    </source>
</reference>
<dbReference type="EMBL" id="JAKVTV010000004">
    <property type="protein sequence ID" value="MCH4823955.1"/>
    <property type="molecule type" value="Genomic_DNA"/>
</dbReference>
<protein>
    <submittedName>
        <fullName evidence="3">Uncharacterized protein</fullName>
    </submittedName>
</protein>
<name>A0A9X1V4Z3_9FLAO</name>
<sequence length="276" mass="31218">MKNLIAAIFLFGGVFFSSAQNIDDYKYILIPESYEFLGEVNQYQLNALTKFLFEREGFNTLMSTGEKPQDLSRNGCLGLSANVLNNSGIFVTKLQIELKDCNGKVIFKSEEGRSREKEFKVAYNEALRDAFKSVEKLNYKYDPTSEKSSEESVETVAVKFAVDTTSSSEITNESSSQPEIIEKEAKSEPSEDKPKYVHKNKSYLLNKNSQGLALFQEGSTEPIAMLIETDGGKSYIYNSLTRQGIAYFDANENLVVEYFDQQQNKKVILKYELSSQ</sequence>
<evidence type="ECO:0000313" key="4">
    <source>
        <dbReference type="Proteomes" id="UP001139226"/>
    </source>
</evidence>
<feature type="compositionally biased region" description="Low complexity" evidence="1">
    <location>
        <begin position="167"/>
        <end position="176"/>
    </location>
</feature>
<organism evidence="3 4">
    <name type="scientific">Christiangramia lutea</name>
    <dbReference type="NCBI Taxonomy" id="1607951"/>
    <lineage>
        <taxon>Bacteria</taxon>
        <taxon>Pseudomonadati</taxon>
        <taxon>Bacteroidota</taxon>
        <taxon>Flavobacteriia</taxon>
        <taxon>Flavobacteriales</taxon>
        <taxon>Flavobacteriaceae</taxon>
        <taxon>Christiangramia</taxon>
    </lineage>
</organism>